<gene>
    <name evidence="1" type="ORF">DME_LOCUS1113</name>
</gene>
<dbReference type="EMBL" id="UYYG01000013">
    <property type="protein sequence ID" value="VDN51140.1"/>
    <property type="molecule type" value="Genomic_DNA"/>
</dbReference>
<dbReference type="Proteomes" id="UP000038040">
    <property type="component" value="Unplaced"/>
</dbReference>
<protein>
    <submittedName>
        <fullName evidence="1 4">Uncharacterized protein</fullName>
    </submittedName>
</protein>
<reference evidence="1 3" key="2">
    <citation type="submission" date="2018-11" db="EMBL/GenBank/DDBJ databases">
        <authorList>
            <consortium name="Pathogen Informatics"/>
        </authorList>
    </citation>
    <scope>NUCLEOTIDE SEQUENCE [LARGE SCALE GENOMIC DNA]</scope>
</reference>
<evidence type="ECO:0000313" key="4">
    <source>
        <dbReference type="WBParaSite" id="DME_0000621601-mRNA-1"/>
    </source>
</evidence>
<evidence type="ECO:0000313" key="3">
    <source>
        <dbReference type="Proteomes" id="UP000274756"/>
    </source>
</evidence>
<reference evidence="4" key="1">
    <citation type="submission" date="2017-02" db="UniProtKB">
        <authorList>
            <consortium name="WormBaseParasite"/>
        </authorList>
    </citation>
    <scope>IDENTIFICATION</scope>
</reference>
<evidence type="ECO:0000313" key="2">
    <source>
        <dbReference type="Proteomes" id="UP000038040"/>
    </source>
</evidence>
<sequence>MIGRFVAQFASKVLSTVVDHCFDGSGVVLTPLVLLQSMLHCCLLILSDFAKCSEDFAEFESALSITVGASWSLILSCIEPPAILILYKHTLSCLLRVRLIPVARLISDCSAPTTAGAVPVAHLSSDDPGFSASFLIRARMTNMGGQKQIASLPYSKIKGIAFVDADFRLNDDFATTYARPPQSEEHISDYHYLACTFVFLLALWD</sequence>
<organism evidence="2 4">
    <name type="scientific">Dracunculus medinensis</name>
    <name type="common">Guinea worm</name>
    <dbReference type="NCBI Taxonomy" id="318479"/>
    <lineage>
        <taxon>Eukaryota</taxon>
        <taxon>Metazoa</taxon>
        <taxon>Ecdysozoa</taxon>
        <taxon>Nematoda</taxon>
        <taxon>Chromadorea</taxon>
        <taxon>Rhabditida</taxon>
        <taxon>Spirurina</taxon>
        <taxon>Dracunculoidea</taxon>
        <taxon>Dracunculidae</taxon>
        <taxon>Dracunculus</taxon>
    </lineage>
</organism>
<dbReference type="AlphaFoldDB" id="A0A0N4UFJ7"/>
<dbReference type="WBParaSite" id="DME_0000621601-mRNA-1">
    <property type="protein sequence ID" value="DME_0000621601-mRNA-1"/>
    <property type="gene ID" value="DME_0000621601"/>
</dbReference>
<proteinExistence type="predicted"/>
<dbReference type="Proteomes" id="UP000274756">
    <property type="component" value="Unassembled WGS sequence"/>
</dbReference>
<name>A0A0N4UFJ7_DRAME</name>
<keyword evidence="3" id="KW-1185">Reference proteome</keyword>
<accession>A0A0N4UFJ7</accession>
<evidence type="ECO:0000313" key="1">
    <source>
        <dbReference type="EMBL" id="VDN51140.1"/>
    </source>
</evidence>